<accession>A0A0D3BHI7</accession>
<evidence type="ECO:0000313" key="2">
    <source>
        <dbReference type="Proteomes" id="UP000032141"/>
    </source>
</evidence>
<evidence type="ECO:0000313" key="1">
    <source>
        <dbReference type="EnsemblPlants" id="Bo3g132540.1"/>
    </source>
</evidence>
<evidence type="ECO:0008006" key="3">
    <source>
        <dbReference type="Google" id="ProtNLM"/>
    </source>
</evidence>
<organism evidence="1 2">
    <name type="scientific">Brassica oleracea var. oleracea</name>
    <dbReference type="NCBI Taxonomy" id="109376"/>
    <lineage>
        <taxon>Eukaryota</taxon>
        <taxon>Viridiplantae</taxon>
        <taxon>Streptophyta</taxon>
        <taxon>Embryophyta</taxon>
        <taxon>Tracheophyta</taxon>
        <taxon>Spermatophyta</taxon>
        <taxon>Magnoliopsida</taxon>
        <taxon>eudicotyledons</taxon>
        <taxon>Gunneridae</taxon>
        <taxon>Pentapetalae</taxon>
        <taxon>rosids</taxon>
        <taxon>malvids</taxon>
        <taxon>Brassicales</taxon>
        <taxon>Brassicaceae</taxon>
        <taxon>Brassiceae</taxon>
        <taxon>Brassica</taxon>
    </lineage>
</organism>
<dbReference type="Gramene" id="Bo3g132540.1">
    <property type="protein sequence ID" value="Bo3g132540.1"/>
    <property type="gene ID" value="Bo3g132540"/>
</dbReference>
<reference evidence="1 2" key="1">
    <citation type="journal article" date="2014" name="Genome Biol.">
        <title>Transcriptome and methylome profiling reveals relics of genome dominance in the mesopolyploid Brassica oleracea.</title>
        <authorList>
            <person name="Parkin I.A."/>
            <person name="Koh C."/>
            <person name="Tang H."/>
            <person name="Robinson S.J."/>
            <person name="Kagale S."/>
            <person name="Clarke W.E."/>
            <person name="Town C.D."/>
            <person name="Nixon J."/>
            <person name="Krishnakumar V."/>
            <person name="Bidwell S.L."/>
            <person name="Denoeud F."/>
            <person name="Belcram H."/>
            <person name="Links M.G."/>
            <person name="Just J."/>
            <person name="Clarke C."/>
            <person name="Bender T."/>
            <person name="Huebert T."/>
            <person name="Mason A.S."/>
            <person name="Pires J.C."/>
            <person name="Barker G."/>
            <person name="Moore J."/>
            <person name="Walley P.G."/>
            <person name="Manoli S."/>
            <person name="Batley J."/>
            <person name="Edwards D."/>
            <person name="Nelson M.N."/>
            <person name="Wang X."/>
            <person name="Paterson A.H."/>
            <person name="King G."/>
            <person name="Bancroft I."/>
            <person name="Chalhoub B."/>
            <person name="Sharpe A.G."/>
        </authorList>
    </citation>
    <scope>NUCLEOTIDE SEQUENCE</scope>
    <source>
        <strain evidence="1 2">cv. TO1000</strain>
    </source>
</reference>
<dbReference type="Proteomes" id="UP000032141">
    <property type="component" value="Chromosome C3"/>
</dbReference>
<name>A0A0D3BHI7_BRAOL</name>
<proteinExistence type="predicted"/>
<reference evidence="1" key="2">
    <citation type="submission" date="2015-03" db="UniProtKB">
        <authorList>
            <consortium name="EnsemblPlants"/>
        </authorList>
    </citation>
    <scope>IDENTIFICATION</scope>
</reference>
<dbReference type="EnsemblPlants" id="Bo3g132540.1">
    <property type="protein sequence ID" value="Bo3g132540.1"/>
    <property type="gene ID" value="Bo3g132540"/>
</dbReference>
<sequence length="79" mass="9525">MESRDHLFFGSNYSYSVWNQDTLSRKARTPAIRQWSRSITCMQGLSTPKHHRLLSLLTWQAVIYALWLERNSRIHRKEY</sequence>
<dbReference type="HOGENOM" id="CLU_2609365_0_0_1"/>
<protein>
    <recommendedName>
        <fullName evidence="3">Reverse transcriptase zinc-binding domain-containing protein</fullName>
    </recommendedName>
</protein>
<dbReference type="AlphaFoldDB" id="A0A0D3BHI7"/>
<keyword evidence="2" id="KW-1185">Reference proteome</keyword>